<evidence type="ECO:0000256" key="2">
    <source>
        <dbReference type="PIRSR" id="PIRSR603469-2"/>
    </source>
</evidence>
<dbReference type="GO" id="GO:0050053">
    <property type="term" value="F:levansucrase activity"/>
    <property type="evidence" value="ECO:0007669"/>
    <property type="project" value="InterPro"/>
</dbReference>
<evidence type="ECO:0000256" key="3">
    <source>
        <dbReference type="PIRSR" id="PIRSR603469-4"/>
    </source>
</evidence>
<comment type="caution">
    <text evidence="5">The sequence shown here is derived from an EMBL/GenBank/DDBJ whole genome shotgun (WGS) entry which is preliminary data.</text>
</comment>
<dbReference type="InterPro" id="IPR003469">
    <property type="entry name" value="Glyco_hydro_68"/>
</dbReference>
<keyword evidence="5" id="KW-0378">Hydrolase</keyword>
<dbReference type="SUPFAM" id="SSF75005">
    <property type="entry name" value="Arabinanase/levansucrase/invertase"/>
    <property type="match status" value="1"/>
</dbReference>
<dbReference type="Proteomes" id="UP000648075">
    <property type="component" value="Unassembled WGS sequence"/>
</dbReference>
<gene>
    <name evidence="5" type="primary">sacB2</name>
    <name evidence="5" type="ORF">GCM10011614_07350</name>
</gene>
<evidence type="ECO:0000256" key="1">
    <source>
        <dbReference type="ARBA" id="ARBA00006775"/>
    </source>
</evidence>
<dbReference type="EMBL" id="BMZA01000001">
    <property type="protein sequence ID" value="GGY94790.1"/>
    <property type="molecule type" value="Genomic_DNA"/>
</dbReference>
<feature type="binding site" evidence="2">
    <location>
        <position position="50"/>
    </location>
    <ligand>
        <name>substrate</name>
    </ligand>
</feature>
<reference evidence="5" key="2">
    <citation type="submission" date="2020-09" db="EMBL/GenBank/DDBJ databases">
        <authorList>
            <person name="Sun Q."/>
            <person name="Kim S."/>
        </authorList>
    </citation>
    <scope>NUCLEOTIDE SEQUENCE</scope>
    <source>
        <strain evidence="5">KCTC 32255</strain>
    </source>
</reference>
<dbReference type="InterPro" id="IPR023296">
    <property type="entry name" value="Glyco_hydro_beta-prop_sf"/>
</dbReference>
<accession>A0A918PBL3</accession>
<feature type="binding site" evidence="2">
    <location>
        <position position="120"/>
    </location>
    <ligand>
        <name>substrate</name>
    </ligand>
</feature>
<dbReference type="GO" id="GO:0009758">
    <property type="term" value="P:carbohydrate utilization"/>
    <property type="evidence" value="ECO:0007669"/>
    <property type="project" value="InterPro"/>
</dbReference>
<reference evidence="5" key="1">
    <citation type="journal article" date="2014" name="Int. J. Syst. Evol. Microbiol.">
        <title>Complete genome sequence of Corynebacterium casei LMG S-19264T (=DSM 44701T), isolated from a smear-ripened cheese.</title>
        <authorList>
            <consortium name="US DOE Joint Genome Institute (JGI-PGF)"/>
            <person name="Walter F."/>
            <person name="Albersmeier A."/>
            <person name="Kalinowski J."/>
            <person name="Ruckert C."/>
        </authorList>
    </citation>
    <scope>NUCLEOTIDE SEQUENCE</scope>
    <source>
        <strain evidence="5">KCTC 32255</strain>
    </source>
</reference>
<evidence type="ECO:0000313" key="6">
    <source>
        <dbReference type="Proteomes" id="UP000648075"/>
    </source>
</evidence>
<sequence>MFTPFGNAFAGDVLRWSGDDLAWLERGPVWRAPVIRAGDVVRVSDSIDVWDSWPLADSYGMPVRWRGGELWFALAAPVLDDPEARHGHARIHHFHRIDGRFVHLGPTFPDGFTPGSREWSGSATLREGLVTLRFTAAGERGEDRPSFRQRLFSATTRLIDPDASEQTGGAVFAAWSEPAELAVPRDVIYTSRHDGTGRVGEIKAFRDPAAWWAEGGAEYLLFTASCAEAPSSHDGLIGLARREPDGTWCNLPPMVDARGTNNELERPHIIQSGGLLYLFWSTQAAVFAPGIAAPTGLYGAVAERIEGPWRLLNGHGLVFANPVAEPYQTYSWWVLPDLTVAAFVDYWGIDNPGAVAKPAGRSHFGGTFAPFLRLKLNGARSILKGTPAS</sequence>
<dbReference type="Gene3D" id="2.115.10.20">
    <property type="entry name" value="Glycosyl hydrolase domain, family 43"/>
    <property type="match status" value="1"/>
</dbReference>
<evidence type="ECO:0000256" key="4">
    <source>
        <dbReference type="RuleBase" id="RU361220"/>
    </source>
</evidence>
<dbReference type="CDD" id="cd08997">
    <property type="entry name" value="GH68"/>
    <property type="match status" value="1"/>
</dbReference>
<feature type="site" description="Transition state stabilizer" evidence="3">
    <location>
        <position position="207"/>
    </location>
</feature>
<evidence type="ECO:0000313" key="5">
    <source>
        <dbReference type="EMBL" id="GGY94790.1"/>
    </source>
</evidence>
<dbReference type="GO" id="GO:0016787">
    <property type="term" value="F:hydrolase activity"/>
    <property type="evidence" value="ECO:0007669"/>
    <property type="project" value="UniProtKB-KW"/>
</dbReference>
<keyword evidence="6" id="KW-1185">Reference proteome</keyword>
<dbReference type="AlphaFoldDB" id="A0A918PBL3"/>
<proteinExistence type="inferred from homology"/>
<comment type="similarity">
    <text evidence="1 4">Belongs to the glycosyl hydrolase 68 family.</text>
</comment>
<name>A0A918PBL3_9SPHN</name>
<dbReference type="Pfam" id="PF02435">
    <property type="entry name" value="Glyco_hydro_68"/>
    <property type="match status" value="2"/>
</dbReference>
<protein>
    <submittedName>
        <fullName evidence="5">Glycoside hydrolase 68 family protein</fullName>
    </submittedName>
</protein>
<organism evidence="5 6">
    <name type="scientific">Novosphingobium colocasiae</name>
    <dbReference type="NCBI Taxonomy" id="1256513"/>
    <lineage>
        <taxon>Bacteria</taxon>
        <taxon>Pseudomonadati</taxon>
        <taxon>Pseudomonadota</taxon>
        <taxon>Alphaproteobacteria</taxon>
        <taxon>Sphingomonadales</taxon>
        <taxon>Sphingomonadaceae</taxon>
        <taxon>Novosphingobium</taxon>
    </lineage>
</organism>
<dbReference type="RefSeq" id="WP_189619694.1">
    <property type="nucleotide sequence ID" value="NZ_BMZA01000001.1"/>
</dbReference>